<dbReference type="AlphaFoldDB" id="A0A382LGH0"/>
<reference evidence="4" key="1">
    <citation type="submission" date="2018-05" db="EMBL/GenBank/DDBJ databases">
        <authorList>
            <person name="Lanie J.A."/>
            <person name="Ng W.-L."/>
            <person name="Kazmierczak K.M."/>
            <person name="Andrzejewski T.M."/>
            <person name="Davidsen T.M."/>
            <person name="Wayne K.J."/>
            <person name="Tettelin H."/>
            <person name="Glass J.I."/>
            <person name="Rusch D."/>
            <person name="Podicherti R."/>
            <person name="Tsui H.-C.T."/>
            <person name="Winkler M.E."/>
        </authorList>
    </citation>
    <scope>NUCLEOTIDE SEQUENCE</scope>
</reference>
<keyword evidence="1" id="KW-0547">Nucleotide-binding</keyword>
<dbReference type="EMBL" id="UINC01086075">
    <property type="protein sequence ID" value="SVC34192.1"/>
    <property type="molecule type" value="Genomic_DNA"/>
</dbReference>
<accession>A0A382LGH0</accession>
<name>A0A382LGH0_9ZZZZ</name>
<dbReference type="GO" id="GO:0006012">
    <property type="term" value="P:galactose metabolic process"/>
    <property type="evidence" value="ECO:0007669"/>
    <property type="project" value="TreeGrafter"/>
</dbReference>
<dbReference type="GO" id="GO:0005524">
    <property type="term" value="F:ATP binding"/>
    <property type="evidence" value="ECO:0007669"/>
    <property type="project" value="UniProtKB-KW"/>
</dbReference>
<dbReference type="GO" id="GO:0005829">
    <property type="term" value="C:cytosol"/>
    <property type="evidence" value="ECO:0007669"/>
    <property type="project" value="TreeGrafter"/>
</dbReference>
<dbReference type="Gene3D" id="3.30.230.120">
    <property type="match status" value="1"/>
</dbReference>
<sequence>MLLGIAPLRLSFAGGGTDLKEYYEDFEGSVVSTAINRFTYVIVTGRQDNSFQLFSSDFQAHFKPTQFNDLKPERGSELAVTVVKTLDYQDGANLMLNSEVAPGSGLGASSSLAVNLIKTISTLKKEKMSNEEIAETAYDIGRNKLNWFIGKQDEYVSAFGGFNFIKFKKDKVTVNKISINRNSLLELQKNLLVFYIGPGKNRSKILQDQIKLITENNQETLNALHYVKELSEKMYSSLSQSDITK</sequence>
<evidence type="ECO:0000259" key="3">
    <source>
        <dbReference type="Pfam" id="PF00288"/>
    </source>
</evidence>
<feature type="non-terminal residue" evidence="4">
    <location>
        <position position="245"/>
    </location>
</feature>
<evidence type="ECO:0000313" key="4">
    <source>
        <dbReference type="EMBL" id="SVC34192.1"/>
    </source>
</evidence>
<gene>
    <name evidence="4" type="ORF">METZ01_LOCUS287046</name>
</gene>
<evidence type="ECO:0000256" key="1">
    <source>
        <dbReference type="ARBA" id="ARBA00022741"/>
    </source>
</evidence>
<keyword evidence="2" id="KW-0067">ATP-binding</keyword>
<dbReference type="GO" id="GO:0004335">
    <property type="term" value="F:galactokinase activity"/>
    <property type="evidence" value="ECO:0007669"/>
    <property type="project" value="TreeGrafter"/>
</dbReference>
<dbReference type="PANTHER" id="PTHR10457:SF7">
    <property type="entry name" value="GALACTOKINASE-RELATED"/>
    <property type="match status" value="1"/>
</dbReference>
<dbReference type="InterPro" id="IPR001174">
    <property type="entry name" value="HddA/FKP"/>
</dbReference>
<protein>
    <recommendedName>
        <fullName evidence="3">GHMP kinase N-terminal domain-containing protein</fullName>
    </recommendedName>
</protein>
<dbReference type="SUPFAM" id="SSF54211">
    <property type="entry name" value="Ribosomal protein S5 domain 2-like"/>
    <property type="match status" value="1"/>
</dbReference>
<dbReference type="Pfam" id="PF00288">
    <property type="entry name" value="GHMP_kinases_N"/>
    <property type="match status" value="1"/>
</dbReference>
<dbReference type="InterPro" id="IPR020568">
    <property type="entry name" value="Ribosomal_Su5_D2-typ_SF"/>
</dbReference>
<dbReference type="InterPro" id="IPR006204">
    <property type="entry name" value="GHMP_kinase_N_dom"/>
</dbReference>
<evidence type="ECO:0000256" key="2">
    <source>
        <dbReference type="ARBA" id="ARBA00022840"/>
    </source>
</evidence>
<dbReference type="PRINTS" id="PR00960">
    <property type="entry name" value="LMBPPROTEIN"/>
</dbReference>
<organism evidence="4">
    <name type="scientific">marine metagenome</name>
    <dbReference type="NCBI Taxonomy" id="408172"/>
    <lineage>
        <taxon>unclassified sequences</taxon>
        <taxon>metagenomes</taxon>
        <taxon>ecological metagenomes</taxon>
    </lineage>
</organism>
<proteinExistence type="predicted"/>
<feature type="domain" description="GHMP kinase N-terminal" evidence="3">
    <location>
        <begin position="81"/>
        <end position="161"/>
    </location>
</feature>
<dbReference type="PANTHER" id="PTHR10457">
    <property type="entry name" value="MEVALONATE KINASE/GALACTOKINASE"/>
    <property type="match status" value="1"/>
</dbReference>